<comment type="caution">
    <text evidence="2">The sequence shown here is derived from an EMBL/GenBank/DDBJ whole genome shotgun (WGS) entry which is preliminary data.</text>
</comment>
<dbReference type="Pfam" id="PF09361">
    <property type="entry name" value="Phasin_2"/>
    <property type="match status" value="1"/>
</dbReference>
<dbReference type="RefSeq" id="WP_142930183.1">
    <property type="nucleotide sequence ID" value="NZ_ML660119.1"/>
</dbReference>
<evidence type="ECO:0000259" key="1">
    <source>
        <dbReference type="Pfam" id="PF09361"/>
    </source>
</evidence>
<dbReference type="AlphaFoldDB" id="A0A545SMC5"/>
<evidence type="ECO:0000313" key="3">
    <source>
        <dbReference type="Proteomes" id="UP000319732"/>
    </source>
</evidence>
<name>A0A545SMC5_9GAMM</name>
<evidence type="ECO:0000313" key="2">
    <source>
        <dbReference type="EMBL" id="TQV66138.1"/>
    </source>
</evidence>
<protein>
    <submittedName>
        <fullName evidence="2">Phasin family protein</fullName>
    </submittedName>
</protein>
<reference evidence="2 3" key="1">
    <citation type="submission" date="2019-06" db="EMBL/GenBank/DDBJ databases">
        <title>Whole genome sequence for Cellvibrionaceae sp. R142.</title>
        <authorList>
            <person name="Wang G."/>
        </authorList>
    </citation>
    <scope>NUCLEOTIDE SEQUENCE [LARGE SCALE GENOMIC DNA]</scope>
    <source>
        <strain evidence="2 3">R142</strain>
    </source>
</reference>
<sequence length="116" mass="12749">MFEKFVEQTQSAFKPMSEIMALNVKAMEQLVDKQSTLLTGVMNDGVTYAKDVVAQKDIAGVYQAQKNYMEGVQEKMVSVTKDVYSVMTEAQEKMGDVMKGAVTEVKPVATPAKSAK</sequence>
<dbReference type="OrthoDB" id="5703736at2"/>
<keyword evidence="3" id="KW-1185">Reference proteome</keyword>
<dbReference type="EMBL" id="VHSG01000044">
    <property type="protein sequence ID" value="TQV66138.1"/>
    <property type="molecule type" value="Genomic_DNA"/>
</dbReference>
<dbReference type="Proteomes" id="UP000319732">
    <property type="component" value="Unassembled WGS sequence"/>
</dbReference>
<dbReference type="InterPro" id="IPR018968">
    <property type="entry name" value="Phasin"/>
</dbReference>
<gene>
    <name evidence="2" type="ORF">FKG94_27580</name>
</gene>
<organism evidence="2 3">
    <name type="scientific">Exilibacterium tricleocarpae</name>
    <dbReference type="NCBI Taxonomy" id="2591008"/>
    <lineage>
        <taxon>Bacteria</taxon>
        <taxon>Pseudomonadati</taxon>
        <taxon>Pseudomonadota</taxon>
        <taxon>Gammaproteobacteria</taxon>
        <taxon>Cellvibrionales</taxon>
        <taxon>Cellvibrionaceae</taxon>
        <taxon>Exilibacterium</taxon>
    </lineage>
</organism>
<dbReference type="NCBIfam" id="TIGR01841">
    <property type="entry name" value="phasin"/>
    <property type="match status" value="1"/>
</dbReference>
<proteinExistence type="predicted"/>
<accession>A0A545SMC5</accession>
<feature type="domain" description="Phasin" evidence="1">
    <location>
        <begin position="3"/>
        <end position="99"/>
    </location>
</feature>
<dbReference type="InterPro" id="IPR010127">
    <property type="entry name" value="Phasin_subfam-1"/>
</dbReference>